<name>A0A5K3FTV4_MESCO</name>
<organism evidence="1">
    <name type="scientific">Mesocestoides corti</name>
    <name type="common">Flatworm</name>
    <dbReference type="NCBI Taxonomy" id="53468"/>
    <lineage>
        <taxon>Eukaryota</taxon>
        <taxon>Metazoa</taxon>
        <taxon>Spiralia</taxon>
        <taxon>Lophotrochozoa</taxon>
        <taxon>Platyhelminthes</taxon>
        <taxon>Cestoda</taxon>
        <taxon>Eucestoda</taxon>
        <taxon>Cyclophyllidea</taxon>
        <taxon>Mesocestoididae</taxon>
        <taxon>Mesocestoides</taxon>
    </lineage>
</organism>
<reference evidence="1" key="1">
    <citation type="submission" date="2019-11" db="UniProtKB">
        <authorList>
            <consortium name="WormBaseParasite"/>
        </authorList>
    </citation>
    <scope>IDENTIFICATION</scope>
</reference>
<proteinExistence type="predicted"/>
<sequence>MFYKHRMDTELDEISESLDRIGCDSEEALRHNCSQEFDVPKFPIERSEIRNHLLSRSMHGDQSTKMQAPASTTEDVRFHLSPENCTSKSIPKVVKSTGLDFTLDEQLVDTQFSVDEDVSKVNVTCSEIDSASGRRFVDYQRVCIGGDDTSGVSL</sequence>
<protein>
    <submittedName>
        <fullName evidence="1">Spindle and kinetochore-associated protein 3</fullName>
    </submittedName>
</protein>
<evidence type="ECO:0000313" key="1">
    <source>
        <dbReference type="WBParaSite" id="MCU_011654-RA"/>
    </source>
</evidence>
<accession>A0A5K3FTV4</accession>
<dbReference type="AlphaFoldDB" id="A0A5K3FTV4"/>
<dbReference type="WBParaSite" id="MCU_011654-RA">
    <property type="protein sequence ID" value="MCU_011654-RA"/>
    <property type="gene ID" value="MCU_011654"/>
</dbReference>